<proteinExistence type="inferred from homology"/>
<organism evidence="5">
    <name type="scientific">Enterobius vermicularis</name>
    <name type="common">Human pinworm</name>
    <dbReference type="NCBI Taxonomy" id="51028"/>
    <lineage>
        <taxon>Eukaryota</taxon>
        <taxon>Metazoa</taxon>
        <taxon>Ecdysozoa</taxon>
        <taxon>Nematoda</taxon>
        <taxon>Chromadorea</taxon>
        <taxon>Rhabditida</taxon>
        <taxon>Spirurina</taxon>
        <taxon>Oxyuridomorpha</taxon>
        <taxon>Oxyuroidea</taxon>
        <taxon>Oxyuridae</taxon>
        <taxon>Enterobius</taxon>
    </lineage>
</organism>
<dbReference type="InterPro" id="IPR026306">
    <property type="entry name" value="RSBN1/Dpy-2/CEP530"/>
</dbReference>
<evidence type="ECO:0000313" key="5">
    <source>
        <dbReference type="WBParaSite" id="EVEC_0000188901-mRNA-1"/>
    </source>
</evidence>
<dbReference type="PANTHER" id="PTHR13354:SF11">
    <property type="entry name" value="LYSINE-SPECIFIC DEMETHYLASE 9"/>
    <property type="match status" value="1"/>
</dbReference>
<dbReference type="OrthoDB" id="6020087at2759"/>
<evidence type="ECO:0000313" key="4">
    <source>
        <dbReference type="Proteomes" id="UP000274131"/>
    </source>
</evidence>
<sequence length="453" mass="51674">MGQWRKGGVDVTIARWSPNVPVDHASSSAESVSLQPVPQKSSETFSEKFTKYVRFETHPNGGATSLKVDWRVIEQNFDREEQRCFLEEFATIGLSENAHGKATYVMGIIENGSSHLPDFLQYFATKSPNLPVKVGSLTNKQVVETTTLSQYYLNVMETYSSSTFSYGPLLSISLVGRRQEECGEFFEEILQRIESLPLMELLLPWGKWSQNYHYRPEESDDGPIFWVRPGEQMVCFDDYRNHGIRSENERSDATVASPRRTREPREVLFQDRTPCHADHLGDGSPTAAVGIVQSVWGLGEQNDVTQERFVKDVICFDAKDYETLVSKLHLDIYEPPMSQCSKWVGVGKLNQLRREGVRYSRFYLRGNDIYFIPRCVIHQFQTITACASVAWHVRLDRYCNEGGKGRFSRGLVFSEQQSTESSPKKRPPLTSPETETGKRKRGRPRKVVPESSQ</sequence>
<gene>
    <name evidence="3" type="ORF">EVEC_LOCUS1597</name>
</gene>
<feature type="region of interest" description="Disordered" evidence="2">
    <location>
        <begin position="412"/>
        <end position="453"/>
    </location>
</feature>
<dbReference type="EMBL" id="UXUI01007235">
    <property type="protein sequence ID" value="VDD86454.1"/>
    <property type="molecule type" value="Genomic_DNA"/>
</dbReference>
<reference evidence="3 4" key="2">
    <citation type="submission" date="2018-10" db="EMBL/GenBank/DDBJ databases">
        <authorList>
            <consortium name="Pathogen Informatics"/>
        </authorList>
    </citation>
    <scope>NUCLEOTIDE SEQUENCE [LARGE SCALE GENOMIC DNA]</scope>
</reference>
<reference evidence="5" key="1">
    <citation type="submission" date="2017-02" db="UniProtKB">
        <authorList>
            <consortium name="WormBaseParasite"/>
        </authorList>
    </citation>
    <scope>IDENTIFICATION</scope>
</reference>
<protein>
    <submittedName>
        <fullName evidence="5">JmjC domain-containing protein</fullName>
    </submittedName>
</protein>
<evidence type="ECO:0000256" key="2">
    <source>
        <dbReference type="SAM" id="MobiDB-lite"/>
    </source>
</evidence>
<dbReference type="Proteomes" id="UP000274131">
    <property type="component" value="Unassembled WGS sequence"/>
</dbReference>
<dbReference type="GO" id="GO:0005634">
    <property type="term" value="C:nucleus"/>
    <property type="evidence" value="ECO:0007669"/>
    <property type="project" value="InterPro"/>
</dbReference>
<dbReference type="WBParaSite" id="EVEC_0000188901-mRNA-1">
    <property type="protein sequence ID" value="EVEC_0000188901-mRNA-1"/>
    <property type="gene ID" value="EVEC_0000188901"/>
</dbReference>
<evidence type="ECO:0000313" key="3">
    <source>
        <dbReference type="EMBL" id="VDD86454.1"/>
    </source>
</evidence>
<dbReference type="AlphaFoldDB" id="A0A0N4UWL5"/>
<keyword evidence="4" id="KW-1185">Reference proteome</keyword>
<evidence type="ECO:0000256" key="1">
    <source>
        <dbReference type="ARBA" id="ARBA00010560"/>
    </source>
</evidence>
<comment type="similarity">
    <text evidence="1">Belongs to the round spermatid basic protein 1 family.</text>
</comment>
<name>A0A0N4UWL5_ENTVE</name>
<dbReference type="PANTHER" id="PTHR13354">
    <property type="entry name" value="ROUND SPERMATID BASIC PROTEIN 1"/>
    <property type="match status" value="1"/>
</dbReference>
<accession>A0A0N4UWL5</accession>
<dbReference type="STRING" id="51028.A0A0N4UWL5"/>